<keyword evidence="3" id="KW-0863">Zinc-finger</keyword>
<organism evidence="12 13">
    <name type="scientific">Rhodamnia argentea</name>
    <dbReference type="NCBI Taxonomy" id="178133"/>
    <lineage>
        <taxon>Eukaryota</taxon>
        <taxon>Viridiplantae</taxon>
        <taxon>Streptophyta</taxon>
        <taxon>Embryophyta</taxon>
        <taxon>Tracheophyta</taxon>
        <taxon>Spermatophyta</taxon>
        <taxon>Magnoliopsida</taxon>
        <taxon>eudicotyledons</taxon>
        <taxon>Gunneridae</taxon>
        <taxon>Pentapetalae</taxon>
        <taxon>rosids</taxon>
        <taxon>malvids</taxon>
        <taxon>Myrtales</taxon>
        <taxon>Myrtaceae</taxon>
        <taxon>Myrtoideae</taxon>
        <taxon>Myrteae</taxon>
        <taxon>Australasian group</taxon>
        <taxon>Rhodamnia</taxon>
    </lineage>
</organism>
<evidence type="ECO:0000256" key="8">
    <source>
        <dbReference type="ARBA" id="ARBA00023163"/>
    </source>
</evidence>
<dbReference type="RefSeq" id="XP_048128961.1">
    <property type="nucleotide sequence ID" value="XM_048273004.1"/>
</dbReference>
<reference evidence="13" key="2">
    <citation type="submission" date="2025-08" db="UniProtKB">
        <authorList>
            <consortium name="RefSeq"/>
        </authorList>
    </citation>
    <scope>IDENTIFICATION</scope>
    <source>
        <tissue evidence="13">Leaf</tissue>
    </source>
</reference>
<sequence length="314" mass="35088">MEPRREEDQAKISISLLYDDPNPPNGERKIDHGQKAQNHVILPQTLDQPKPRIDHPLQPSIPPPNSILASAEFPKITTLTPATPLPAANFRHRECLKNHAISVGGHVVDGCGEFMPDGDEGAPEFFRCAACGCHRNFHRKEIVVCSGTEPRHMASFQYNHGNGNGLNYGQIRHAVNSIPQQTLLHQSRHHGVFSPEPARPVMVMFGGGGEVESSSEDLGAIQRGGGGDGGGWRQEETVVVQSRQSSKKRFRTKFSEEQKERMMGFAEKLGWKMQKGDEDEVVKFCEEVGVKRQAFKVWIHNNKRAIRRKQPLLT</sequence>
<evidence type="ECO:0000256" key="3">
    <source>
        <dbReference type="ARBA" id="ARBA00022771"/>
    </source>
</evidence>
<comment type="subcellular location">
    <subcellularLocation>
        <location evidence="1">Nucleus</location>
    </subcellularLocation>
</comment>
<dbReference type="NCBIfam" id="TIGR01565">
    <property type="entry name" value="homeo_ZF_HD"/>
    <property type="match status" value="1"/>
</dbReference>
<evidence type="ECO:0000256" key="5">
    <source>
        <dbReference type="ARBA" id="ARBA00023015"/>
    </source>
</evidence>
<evidence type="ECO:0000313" key="13">
    <source>
        <dbReference type="RefSeq" id="XP_048128961.1"/>
    </source>
</evidence>
<evidence type="ECO:0000256" key="4">
    <source>
        <dbReference type="ARBA" id="ARBA00022833"/>
    </source>
</evidence>
<accession>A0ABM3GX99</accession>
<dbReference type="PANTHER" id="PTHR31948:SF60">
    <property type="entry name" value="ZINC-FINGER HOMEODOMAIN PROTEIN 5"/>
    <property type="match status" value="1"/>
</dbReference>
<keyword evidence="7" id="KW-0371">Homeobox</keyword>
<keyword evidence="2" id="KW-0479">Metal-binding</keyword>
<evidence type="ECO:0000256" key="6">
    <source>
        <dbReference type="ARBA" id="ARBA00023125"/>
    </source>
</evidence>
<name>A0ABM3GX99_9MYRT</name>
<dbReference type="InterPro" id="IPR009057">
    <property type="entry name" value="Homeodomain-like_sf"/>
</dbReference>
<keyword evidence="8" id="KW-0804">Transcription</keyword>
<feature type="compositionally biased region" description="Basic and acidic residues" evidence="10">
    <location>
        <begin position="1"/>
        <end position="10"/>
    </location>
</feature>
<keyword evidence="6" id="KW-0238">DNA-binding</keyword>
<evidence type="ECO:0000256" key="9">
    <source>
        <dbReference type="ARBA" id="ARBA00023242"/>
    </source>
</evidence>
<feature type="region of interest" description="Disordered" evidence="10">
    <location>
        <begin position="1"/>
        <end position="37"/>
    </location>
</feature>
<feature type="domain" description="ZF-HD dimerization-type" evidence="11">
    <location>
        <begin position="92"/>
        <end position="141"/>
    </location>
</feature>
<evidence type="ECO:0000256" key="1">
    <source>
        <dbReference type="ARBA" id="ARBA00004123"/>
    </source>
</evidence>
<evidence type="ECO:0000256" key="7">
    <source>
        <dbReference type="ARBA" id="ARBA00023155"/>
    </source>
</evidence>
<evidence type="ECO:0000256" key="10">
    <source>
        <dbReference type="SAM" id="MobiDB-lite"/>
    </source>
</evidence>
<keyword evidence="4" id="KW-0862">Zinc</keyword>
<dbReference type="Gene3D" id="1.10.10.60">
    <property type="entry name" value="Homeodomain-like"/>
    <property type="match status" value="1"/>
</dbReference>
<evidence type="ECO:0000256" key="2">
    <source>
        <dbReference type="ARBA" id="ARBA00022723"/>
    </source>
</evidence>
<dbReference type="Proteomes" id="UP000827889">
    <property type="component" value="Chromosome 1"/>
</dbReference>
<dbReference type="PANTHER" id="PTHR31948">
    <property type="entry name" value="ZINC-FINGER HOMEODOMAIN PROTEIN 2"/>
    <property type="match status" value="1"/>
</dbReference>
<keyword evidence="9" id="KW-0539">Nucleus</keyword>
<gene>
    <name evidence="13" type="primary">LOC115740085</name>
</gene>
<dbReference type="GeneID" id="115740085"/>
<dbReference type="SUPFAM" id="SSF46689">
    <property type="entry name" value="Homeodomain-like"/>
    <property type="match status" value="1"/>
</dbReference>
<evidence type="ECO:0000259" key="11">
    <source>
        <dbReference type="PROSITE" id="PS51523"/>
    </source>
</evidence>
<dbReference type="NCBIfam" id="TIGR01566">
    <property type="entry name" value="ZF_HD_prot_N"/>
    <property type="match status" value="1"/>
</dbReference>
<reference evidence="12" key="1">
    <citation type="submission" date="2025-05" db="UniProtKB">
        <authorList>
            <consortium name="RefSeq"/>
        </authorList>
    </citation>
    <scope>NUCLEOTIDE SEQUENCE [LARGE SCALE GENOMIC DNA]</scope>
</reference>
<proteinExistence type="predicted"/>
<dbReference type="InterPro" id="IPR006456">
    <property type="entry name" value="ZF_HD_homeobox_Cys/His_dimer"/>
</dbReference>
<protein>
    <submittedName>
        <fullName evidence="13">Zinc-finger homeodomain protein 5-like isoform X1</fullName>
    </submittedName>
</protein>
<dbReference type="InterPro" id="IPR006455">
    <property type="entry name" value="Homeodomain_ZF_HD"/>
</dbReference>
<keyword evidence="12" id="KW-1185">Reference proteome</keyword>
<dbReference type="PROSITE" id="PS51523">
    <property type="entry name" value="ZF_HD_DIMER"/>
    <property type="match status" value="1"/>
</dbReference>
<keyword evidence="5" id="KW-0805">Transcription regulation</keyword>
<evidence type="ECO:0000313" key="12">
    <source>
        <dbReference type="Proteomes" id="UP000827889"/>
    </source>
</evidence>
<dbReference type="Pfam" id="PF04770">
    <property type="entry name" value="ZF-HD_dimer"/>
    <property type="match status" value="1"/>
</dbReference>